<reference evidence="1 2" key="1">
    <citation type="submission" date="2016-12" db="EMBL/GenBank/DDBJ databases">
        <title>Complete genome sequence of Clostridium kluyveri JZZ isolated from the pit mud of a Chinese flavor liquor-making factory.</title>
        <authorList>
            <person name="Wang Y."/>
        </authorList>
    </citation>
    <scope>NUCLEOTIDE SEQUENCE [LARGE SCALE GENOMIC DNA]</scope>
    <source>
        <strain evidence="1 2">JZZ</strain>
    </source>
</reference>
<dbReference type="Proteomes" id="UP000184604">
    <property type="component" value="Chromosome"/>
</dbReference>
<organism evidence="1 2">
    <name type="scientific">Clostridium kluyveri</name>
    <dbReference type="NCBI Taxonomy" id="1534"/>
    <lineage>
        <taxon>Bacteria</taxon>
        <taxon>Bacillati</taxon>
        <taxon>Bacillota</taxon>
        <taxon>Clostridia</taxon>
        <taxon>Eubacteriales</taxon>
        <taxon>Clostridiaceae</taxon>
        <taxon>Clostridium</taxon>
    </lineage>
</organism>
<dbReference type="Gene3D" id="3.30.2220.30">
    <property type="match status" value="1"/>
</dbReference>
<accession>A0A1L5FBU0</accession>
<dbReference type="RefSeq" id="WP_073540067.1">
    <property type="nucleotide sequence ID" value="NZ_CP018335.1"/>
</dbReference>
<protein>
    <submittedName>
        <fullName evidence="1">Uncharacterized protein</fullName>
    </submittedName>
</protein>
<proteinExistence type="predicted"/>
<dbReference type="Pfam" id="PF08890">
    <property type="entry name" value="Phage_TAC_5"/>
    <property type="match status" value="1"/>
</dbReference>
<name>A0A1L5FBU0_CLOKL</name>
<dbReference type="InterPro" id="IPR014986">
    <property type="entry name" value="XkdN-like"/>
</dbReference>
<dbReference type="OrthoDB" id="1683304at2"/>
<evidence type="ECO:0000313" key="2">
    <source>
        <dbReference type="Proteomes" id="UP000184604"/>
    </source>
</evidence>
<sequence>MEKMTDEQILSMKEEDILAKLMGTYEVPTATVFIERMGIPLTLKGLSEKEISKIRKECTYNRKSRGGKSEDKLDGNEFDAGLIVAATTNFNWNDSKLLDSVNVSNGKQFIRKKLLAGEISALTDKILELSGFNDELEEMEDIKNS</sequence>
<dbReference type="EMBL" id="CP018335">
    <property type="protein sequence ID" value="APM40475.1"/>
    <property type="molecule type" value="Genomic_DNA"/>
</dbReference>
<dbReference type="AlphaFoldDB" id="A0A1L5FBU0"/>
<gene>
    <name evidence="1" type="ORF">BS101_17940</name>
</gene>
<dbReference type="InterPro" id="IPR038559">
    <property type="entry name" value="XkdN-like_sf"/>
</dbReference>
<evidence type="ECO:0000313" key="1">
    <source>
        <dbReference type="EMBL" id="APM40475.1"/>
    </source>
</evidence>